<evidence type="ECO:0000256" key="7">
    <source>
        <dbReference type="ARBA" id="ARBA00048348"/>
    </source>
</evidence>
<evidence type="ECO:0000256" key="6">
    <source>
        <dbReference type="ARBA" id="ARBA00023239"/>
    </source>
</evidence>
<keyword evidence="5" id="KW-0862">Zinc</keyword>
<name>A0A0N4UWQ0_ENTVE</name>
<dbReference type="InterPro" id="IPR036398">
    <property type="entry name" value="CA_dom_sf"/>
</dbReference>
<protein>
    <recommendedName>
        <fullName evidence="3">carbonic anhydrase</fullName>
        <ecNumber evidence="3">4.2.1.1</ecNumber>
    </recommendedName>
</protein>
<dbReference type="GO" id="GO:0004089">
    <property type="term" value="F:carbonate dehydratase activity"/>
    <property type="evidence" value="ECO:0007669"/>
    <property type="project" value="UniProtKB-EC"/>
</dbReference>
<dbReference type="GO" id="GO:0005737">
    <property type="term" value="C:cytoplasm"/>
    <property type="evidence" value="ECO:0007669"/>
    <property type="project" value="TreeGrafter"/>
</dbReference>
<keyword evidence="6" id="KW-0456">Lyase</keyword>
<dbReference type="PROSITE" id="PS51144">
    <property type="entry name" value="ALPHA_CA_2"/>
    <property type="match status" value="1"/>
</dbReference>
<reference evidence="11" key="1">
    <citation type="submission" date="2017-02" db="UniProtKB">
        <authorList>
            <consortium name="WormBaseParasite"/>
        </authorList>
    </citation>
    <scope>IDENTIFICATION</scope>
</reference>
<evidence type="ECO:0000256" key="2">
    <source>
        <dbReference type="ARBA" id="ARBA00010718"/>
    </source>
</evidence>
<dbReference type="PANTHER" id="PTHR18952:SF141">
    <property type="entry name" value="CARBONIC ANHYDRASE"/>
    <property type="match status" value="1"/>
</dbReference>
<dbReference type="WBParaSite" id="EVEC_0000192901-mRNA-1">
    <property type="protein sequence ID" value="EVEC_0000192901-mRNA-1"/>
    <property type="gene ID" value="EVEC_0000192901"/>
</dbReference>
<comment type="catalytic activity">
    <reaction evidence="7">
        <text>hydrogencarbonate + H(+) = CO2 + H2O</text>
        <dbReference type="Rhea" id="RHEA:10748"/>
        <dbReference type="ChEBI" id="CHEBI:15377"/>
        <dbReference type="ChEBI" id="CHEBI:15378"/>
        <dbReference type="ChEBI" id="CHEBI:16526"/>
        <dbReference type="ChEBI" id="CHEBI:17544"/>
        <dbReference type="EC" id="4.2.1.1"/>
    </reaction>
</comment>
<reference evidence="9 10" key="2">
    <citation type="submission" date="2018-10" db="EMBL/GenBank/DDBJ databases">
        <authorList>
            <consortium name="Pathogen Informatics"/>
        </authorList>
    </citation>
    <scope>NUCLEOTIDE SEQUENCE [LARGE SCALE GENOMIC DNA]</scope>
</reference>
<keyword evidence="10" id="KW-1185">Reference proteome</keyword>
<dbReference type="Gene3D" id="3.10.200.10">
    <property type="entry name" value="Alpha carbonic anhydrase"/>
    <property type="match status" value="1"/>
</dbReference>
<dbReference type="InterPro" id="IPR023561">
    <property type="entry name" value="Carbonic_anhydrase_a-class"/>
</dbReference>
<dbReference type="SMART" id="SM01057">
    <property type="entry name" value="Carb_anhydrase"/>
    <property type="match status" value="1"/>
</dbReference>
<dbReference type="GO" id="GO:0008270">
    <property type="term" value="F:zinc ion binding"/>
    <property type="evidence" value="ECO:0007669"/>
    <property type="project" value="InterPro"/>
</dbReference>
<accession>A0A0N4UWQ0</accession>
<dbReference type="CDD" id="cd00326">
    <property type="entry name" value="alpha_CA"/>
    <property type="match status" value="1"/>
</dbReference>
<proteinExistence type="inferred from homology"/>
<comment type="similarity">
    <text evidence="2">Belongs to the alpha-carbonic anhydrase family.</text>
</comment>
<dbReference type="EC" id="4.2.1.1" evidence="3"/>
<evidence type="ECO:0000256" key="3">
    <source>
        <dbReference type="ARBA" id="ARBA00012925"/>
    </source>
</evidence>
<gene>
    <name evidence="9" type="ORF">EVEC_LOCUS1637</name>
</gene>
<sequence length="331" mass="38186">MCNTLDSLEREVRIQIKISQMLLGLILGSLLLLGFSDSHVNSARRQRLTQQIRRFHHKSRCDKNHSCHQLPHRSLDYFSVLNFGYGPAYPRSWPRACIEGKHQSPIDLQNAEKAGKDSMVYGRYYDVSGPIWIENNGHTIKISGFEKWGKYHPYAANYVDGYRKIYQLKQILFHWGPTELFGSEHTFGGYHMELEIQFVHQKIHFRGYKKSNEFLIIAILGTSLLYNETNQVSSLSGIPRFLWKLQKPGLRVLKRAGPLLDMFPEDTSAFYYYNGSRTVPKCEEDTTWVVLDSTVNLAAEQALVSFGNVYLKDFFFSTLCHMGFDALLLPN</sequence>
<evidence type="ECO:0000313" key="11">
    <source>
        <dbReference type="WBParaSite" id="EVEC_0000192901-mRNA-1"/>
    </source>
</evidence>
<dbReference type="InterPro" id="IPR001148">
    <property type="entry name" value="CA_dom"/>
</dbReference>
<dbReference type="EMBL" id="UXUI01007243">
    <property type="protein sequence ID" value="VDD86494.1"/>
    <property type="molecule type" value="Genomic_DNA"/>
</dbReference>
<evidence type="ECO:0000259" key="8">
    <source>
        <dbReference type="PROSITE" id="PS51144"/>
    </source>
</evidence>
<keyword evidence="4" id="KW-0479">Metal-binding</keyword>
<dbReference type="STRING" id="51028.A0A0N4UWQ0"/>
<evidence type="ECO:0000256" key="5">
    <source>
        <dbReference type="ARBA" id="ARBA00022833"/>
    </source>
</evidence>
<dbReference type="Pfam" id="PF00194">
    <property type="entry name" value="Carb_anhydrase"/>
    <property type="match status" value="1"/>
</dbReference>
<organism evidence="11">
    <name type="scientific">Enterobius vermicularis</name>
    <name type="common">Human pinworm</name>
    <dbReference type="NCBI Taxonomy" id="51028"/>
    <lineage>
        <taxon>Eukaryota</taxon>
        <taxon>Metazoa</taxon>
        <taxon>Ecdysozoa</taxon>
        <taxon>Nematoda</taxon>
        <taxon>Chromadorea</taxon>
        <taxon>Rhabditida</taxon>
        <taxon>Spirurina</taxon>
        <taxon>Oxyuridomorpha</taxon>
        <taxon>Oxyuroidea</taxon>
        <taxon>Oxyuridae</taxon>
        <taxon>Enterobius</taxon>
    </lineage>
</organism>
<evidence type="ECO:0000313" key="9">
    <source>
        <dbReference type="EMBL" id="VDD86494.1"/>
    </source>
</evidence>
<dbReference type="Proteomes" id="UP000274131">
    <property type="component" value="Unassembled WGS sequence"/>
</dbReference>
<dbReference type="PANTHER" id="PTHR18952">
    <property type="entry name" value="CARBONIC ANHYDRASE"/>
    <property type="match status" value="1"/>
</dbReference>
<feature type="domain" description="Alpha-carbonic anhydrase" evidence="8">
    <location>
        <begin position="81"/>
        <end position="331"/>
    </location>
</feature>
<dbReference type="AlphaFoldDB" id="A0A0N4UWQ0"/>
<comment type="cofactor">
    <cofactor evidence="1">
        <name>Zn(2+)</name>
        <dbReference type="ChEBI" id="CHEBI:29105"/>
    </cofactor>
</comment>
<evidence type="ECO:0000256" key="1">
    <source>
        <dbReference type="ARBA" id="ARBA00001947"/>
    </source>
</evidence>
<dbReference type="OrthoDB" id="429145at2759"/>
<evidence type="ECO:0000256" key="4">
    <source>
        <dbReference type="ARBA" id="ARBA00022723"/>
    </source>
</evidence>
<evidence type="ECO:0000313" key="10">
    <source>
        <dbReference type="Proteomes" id="UP000274131"/>
    </source>
</evidence>
<dbReference type="SUPFAM" id="SSF51069">
    <property type="entry name" value="Carbonic anhydrase"/>
    <property type="match status" value="1"/>
</dbReference>